<dbReference type="EMBL" id="JXKD01000010">
    <property type="protein sequence ID" value="OJG10130.1"/>
    <property type="molecule type" value="Genomic_DNA"/>
</dbReference>
<proteinExistence type="inferred from homology"/>
<feature type="binding site" evidence="10">
    <location>
        <begin position="272"/>
        <end position="273"/>
    </location>
    <ligand>
        <name>L-histidine</name>
        <dbReference type="ChEBI" id="CHEBI:57595"/>
    </ligand>
</feature>
<evidence type="ECO:0000256" key="6">
    <source>
        <dbReference type="ARBA" id="ARBA00022605"/>
    </source>
</evidence>
<feature type="binding site" evidence="10">
    <location>
        <begin position="82"/>
        <end position="84"/>
    </location>
    <ligand>
        <name>L-histidine</name>
        <dbReference type="ChEBI" id="CHEBI:57595"/>
    </ligand>
</feature>
<evidence type="ECO:0000259" key="11">
    <source>
        <dbReference type="Pfam" id="PF13393"/>
    </source>
</evidence>
<keyword evidence="12" id="KW-0328">Glycosyltransferase</keyword>
<dbReference type="GO" id="GO:0016757">
    <property type="term" value="F:glycosyltransferase activity"/>
    <property type="evidence" value="ECO:0007669"/>
    <property type="project" value="UniProtKB-KW"/>
</dbReference>
<comment type="caution">
    <text evidence="12">The sequence shown here is derived from an EMBL/GenBank/DDBJ whole genome shotgun (WGS) entry which is preliminary data.</text>
</comment>
<dbReference type="InterPro" id="IPR041715">
    <property type="entry name" value="HisRS-like_core"/>
</dbReference>
<feature type="binding site" evidence="10">
    <location>
        <position position="128"/>
    </location>
    <ligand>
        <name>L-histidine</name>
        <dbReference type="ChEBI" id="CHEBI:57595"/>
    </ligand>
</feature>
<dbReference type="PANTHER" id="PTHR43707:SF6">
    <property type="entry name" value="ATP PHOSPHORIBOSYLTRANSFERASE REGULATORY SUBUNIT"/>
    <property type="match status" value="1"/>
</dbReference>
<dbReference type="HAMAP" id="MF_00125">
    <property type="entry name" value="HisZ"/>
    <property type="match status" value="1"/>
</dbReference>
<evidence type="ECO:0000313" key="13">
    <source>
        <dbReference type="Proteomes" id="UP000182149"/>
    </source>
</evidence>
<dbReference type="NCBIfam" id="TIGR00443">
    <property type="entry name" value="hisZ_biosyn_reg"/>
    <property type="match status" value="1"/>
</dbReference>
<dbReference type="GO" id="GO:0005737">
    <property type="term" value="C:cytoplasm"/>
    <property type="evidence" value="ECO:0007669"/>
    <property type="project" value="UniProtKB-SubCell"/>
</dbReference>
<dbReference type="InterPro" id="IPR004516">
    <property type="entry name" value="HisRS/HisZ"/>
</dbReference>
<feature type="domain" description="Class II Histidinyl-tRNA synthetase (HisRS)-like catalytic core" evidence="11">
    <location>
        <begin position="14"/>
        <end position="318"/>
    </location>
</feature>
<keyword evidence="7 9" id="KW-0368">Histidine biosynthesis</keyword>
<dbReference type="InterPro" id="IPR045864">
    <property type="entry name" value="aa-tRNA-synth_II/BPL/LPL"/>
</dbReference>
<dbReference type="GO" id="GO:0140096">
    <property type="term" value="F:catalytic activity, acting on a protein"/>
    <property type="evidence" value="ECO:0007669"/>
    <property type="project" value="UniProtKB-ARBA"/>
</dbReference>
<evidence type="ECO:0000256" key="2">
    <source>
        <dbReference type="ARBA" id="ARBA00004667"/>
    </source>
</evidence>
<dbReference type="STRING" id="328396.RU93_GL000380"/>
<dbReference type="PANTHER" id="PTHR43707">
    <property type="entry name" value="HISTIDYL-TRNA SYNTHETASE"/>
    <property type="match status" value="1"/>
</dbReference>
<keyword evidence="12" id="KW-0808">Transferase</keyword>
<evidence type="ECO:0000256" key="9">
    <source>
        <dbReference type="HAMAP-Rule" id="MF_00125"/>
    </source>
</evidence>
<keyword evidence="5 9" id="KW-0963">Cytoplasm</keyword>
<sequence length="402" mass="45977">MNEEMKWNRSLPNGTKDKLFKEAVQSHQLESLVNHHFASRGYQRIETPLIEFEEVFDGMAQKATSRYRFFDDQGRIVVLRPDMTLPIGRVISTTGVIPPVQLSYSGKVFRVNKGHSGEYNEQLQAGMELIGYDSLKAETECLINGVSVSQKSGVTDFQIELGHAAIFQTILSELQLTDQKKERFKWLLQSKNSPGMQDFLVDYQQHPLYPLISRLPRLFGQIDILEEVEALTDHPKILASITEMKQLIKQISQVYPEQEITVDIGLVQELQYYTGITFKGYADQSSDCFFSGGRYDDLLTEFSVAPLPAVGLVFYLDRMLYIKDRKGELTKPQGIEVLIHYDDDALALAEQVLAKERFARLSLHASLEETIEHARTWQIPRVLHVFEHEMKDISLEGGERDE</sequence>
<dbReference type="Proteomes" id="UP000182149">
    <property type="component" value="Unassembled WGS sequence"/>
</dbReference>
<dbReference type="AlphaFoldDB" id="A0A1L8QRK7"/>
<comment type="subcellular location">
    <subcellularLocation>
        <location evidence="1 9">Cytoplasm</location>
    </subcellularLocation>
</comment>
<comment type="similarity">
    <text evidence="3 9">Belongs to the class-II aminoacyl-tRNA synthetase family. HisZ subfamily.</text>
</comment>
<dbReference type="Pfam" id="PF13393">
    <property type="entry name" value="tRNA-synt_His"/>
    <property type="match status" value="1"/>
</dbReference>
<dbReference type="GO" id="GO:0004821">
    <property type="term" value="F:histidine-tRNA ligase activity"/>
    <property type="evidence" value="ECO:0007669"/>
    <property type="project" value="TreeGrafter"/>
</dbReference>
<gene>
    <name evidence="9" type="primary">hisZ</name>
    <name evidence="12" type="ORF">RU93_GL000380</name>
</gene>
<dbReference type="SUPFAM" id="SSF55681">
    <property type="entry name" value="Class II aaRS and biotin synthetases"/>
    <property type="match status" value="1"/>
</dbReference>
<reference evidence="12 13" key="1">
    <citation type="submission" date="2014-12" db="EMBL/GenBank/DDBJ databases">
        <title>Draft genome sequences of 29 type strains of Enterococci.</title>
        <authorList>
            <person name="Zhong Z."/>
            <person name="Sun Z."/>
            <person name="Liu W."/>
            <person name="Zhang W."/>
            <person name="Zhang H."/>
        </authorList>
    </citation>
    <scope>NUCLEOTIDE SEQUENCE [LARGE SCALE GENOMIC DNA]</scope>
    <source>
        <strain evidence="12 13">DSM 17690</strain>
    </source>
</reference>
<evidence type="ECO:0000256" key="5">
    <source>
        <dbReference type="ARBA" id="ARBA00022490"/>
    </source>
</evidence>
<organism evidence="12 13">
    <name type="scientific">Enterococcus aquimarinus</name>
    <dbReference type="NCBI Taxonomy" id="328396"/>
    <lineage>
        <taxon>Bacteria</taxon>
        <taxon>Bacillati</taxon>
        <taxon>Bacillota</taxon>
        <taxon>Bacilli</taxon>
        <taxon>Lactobacillales</taxon>
        <taxon>Enterococcaceae</taxon>
        <taxon>Enterococcus</taxon>
    </lineage>
</organism>
<keyword evidence="6 9" id="KW-0028">Amino-acid biosynthesis</keyword>
<protein>
    <recommendedName>
        <fullName evidence="4 9">ATP phosphoribosyltransferase regulatory subunit</fullName>
    </recommendedName>
</protein>
<dbReference type="PIRSF" id="PIRSF001549">
    <property type="entry name" value="His-tRNA_synth"/>
    <property type="match status" value="1"/>
</dbReference>
<comment type="subunit">
    <text evidence="9">Heteromultimer composed of HisG and HisZ subunits.</text>
</comment>
<feature type="binding site" evidence="10">
    <location>
        <position position="124"/>
    </location>
    <ligand>
        <name>L-histidine</name>
        <dbReference type="ChEBI" id="CHEBI:57595"/>
    </ligand>
</feature>
<keyword evidence="13" id="KW-1185">Reference proteome</keyword>
<name>A0A1L8QRK7_9ENTE</name>
<dbReference type="GO" id="GO:0006427">
    <property type="term" value="P:histidyl-tRNA aminoacylation"/>
    <property type="evidence" value="ECO:0007669"/>
    <property type="project" value="TreeGrafter"/>
</dbReference>
<dbReference type="GO" id="GO:0000105">
    <property type="term" value="P:L-histidine biosynthetic process"/>
    <property type="evidence" value="ECO:0007669"/>
    <property type="project" value="UniProtKB-UniRule"/>
</dbReference>
<dbReference type="UniPathway" id="UPA00031">
    <property type="reaction ID" value="UER00006"/>
</dbReference>
<evidence type="ECO:0000256" key="4">
    <source>
        <dbReference type="ARBA" id="ARBA00020397"/>
    </source>
</evidence>
<feature type="binding site" evidence="10">
    <location>
        <position position="110"/>
    </location>
    <ligand>
        <name>L-histidine</name>
        <dbReference type="ChEBI" id="CHEBI:57595"/>
    </ligand>
</feature>
<evidence type="ECO:0000256" key="7">
    <source>
        <dbReference type="ARBA" id="ARBA00023102"/>
    </source>
</evidence>
<dbReference type="Gene3D" id="3.30.930.10">
    <property type="entry name" value="Bira Bifunctional Protein, Domain 2"/>
    <property type="match status" value="1"/>
</dbReference>
<comment type="function">
    <text evidence="8 9">Required for the first step of histidine biosynthesis. May allow the feedback regulation of ATP phosphoribosyltransferase activity by histidine.</text>
</comment>
<accession>A0A1L8QRK7</accession>
<comment type="miscellaneous">
    <text evidence="9">This function is generally fulfilled by the C-terminal part of HisG, which is missing in some bacteria such as this one.</text>
</comment>
<evidence type="ECO:0000256" key="1">
    <source>
        <dbReference type="ARBA" id="ARBA00004496"/>
    </source>
</evidence>
<evidence type="ECO:0000256" key="8">
    <source>
        <dbReference type="ARBA" id="ARBA00025246"/>
    </source>
</evidence>
<evidence type="ECO:0000313" key="12">
    <source>
        <dbReference type="EMBL" id="OJG10130.1"/>
    </source>
</evidence>
<evidence type="ECO:0000256" key="3">
    <source>
        <dbReference type="ARBA" id="ARBA00005539"/>
    </source>
</evidence>
<comment type="pathway">
    <text evidence="2 9">Amino-acid biosynthesis; L-histidine biosynthesis; L-histidine from 5-phospho-alpha-D-ribose 1-diphosphate: step 1/9.</text>
</comment>
<dbReference type="InterPro" id="IPR004517">
    <property type="entry name" value="HisZ"/>
</dbReference>
<evidence type="ECO:0000256" key="10">
    <source>
        <dbReference type="PIRSR" id="PIRSR001549-1"/>
    </source>
</evidence>
<dbReference type="CDD" id="cd00773">
    <property type="entry name" value="HisRS-like_core"/>
    <property type="match status" value="1"/>
</dbReference>